<evidence type="ECO:0000259" key="1">
    <source>
        <dbReference type="Pfam" id="PF13467"/>
    </source>
</evidence>
<accession>A0A1G9GVT9</accession>
<gene>
    <name evidence="2" type="ORF">SAMN04487971_105220</name>
</gene>
<feature type="domain" description="Ribbon-helix-helix" evidence="1">
    <location>
        <begin position="26"/>
        <end position="88"/>
    </location>
</feature>
<dbReference type="GO" id="GO:0003677">
    <property type="term" value="F:DNA binding"/>
    <property type="evidence" value="ECO:0007669"/>
    <property type="project" value="UniProtKB-KW"/>
</dbReference>
<dbReference type="InterPro" id="IPR038268">
    <property type="entry name" value="RHH_sf"/>
</dbReference>
<dbReference type="EMBL" id="FNGE01000005">
    <property type="protein sequence ID" value="SDL04403.1"/>
    <property type="molecule type" value="Genomic_DNA"/>
</dbReference>
<protein>
    <submittedName>
        <fullName evidence="2">Predicted DNA-binding protein, contains Ribbon-helix-helix (RHH) domain</fullName>
    </submittedName>
</protein>
<sequence length="101" mass="10640">MPSAPPGRWTSTAAMTIDLPPLTAPAKRSLSIDGHATSVSLEDAFWRAAAEAAAARGMTRAQLIAAIDHARPAEVGLATAIRLFLLAEAQRPRLDRPAEAD</sequence>
<dbReference type="Proteomes" id="UP000199555">
    <property type="component" value="Unassembled WGS sequence"/>
</dbReference>
<dbReference type="InterPro" id="IPR027373">
    <property type="entry name" value="RHH_dom"/>
</dbReference>
<keyword evidence="3" id="KW-1185">Reference proteome</keyword>
<organism evidence="2 3">
    <name type="scientific">Paracoccus chinensis</name>
    <dbReference type="NCBI Taxonomy" id="525640"/>
    <lineage>
        <taxon>Bacteria</taxon>
        <taxon>Pseudomonadati</taxon>
        <taxon>Pseudomonadota</taxon>
        <taxon>Alphaproteobacteria</taxon>
        <taxon>Rhodobacterales</taxon>
        <taxon>Paracoccaceae</taxon>
        <taxon>Paracoccus</taxon>
    </lineage>
</organism>
<dbReference type="Gene3D" id="1.10.3990.20">
    <property type="entry name" value="protein bp1543"/>
    <property type="match status" value="1"/>
</dbReference>
<dbReference type="STRING" id="525640.SAMN04487971_105220"/>
<keyword evidence="2" id="KW-0238">DNA-binding</keyword>
<dbReference type="Pfam" id="PF13467">
    <property type="entry name" value="RHH_4"/>
    <property type="match status" value="1"/>
</dbReference>
<evidence type="ECO:0000313" key="2">
    <source>
        <dbReference type="EMBL" id="SDL04403.1"/>
    </source>
</evidence>
<dbReference type="AlphaFoldDB" id="A0A1G9GVT9"/>
<name>A0A1G9GVT9_9RHOB</name>
<reference evidence="3" key="1">
    <citation type="submission" date="2016-10" db="EMBL/GenBank/DDBJ databases">
        <authorList>
            <person name="Varghese N."/>
            <person name="Submissions S."/>
        </authorList>
    </citation>
    <scope>NUCLEOTIDE SEQUENCE [LARGE SCALE GENOMIC DNA]</scope>
    <source>
        <strain evidence="3">CGMCC 1.7655</strain>
    </source>
</reference>
<proteinExistence type="predicted"/>
<evidence type="ECO:0000313" key="3">
    <source>
        <dbReference type="Proteomes" id="UP000199555"/>
    </source>
</evidence>